<gene>
    <name evidence="1" type="ORF">KI387_022149</name>
</gene>
<dbReference type="Proteomes" id="UP000824469">
    <property type="component" value="Unassembled WGS sequence"/>
</dbReference>
<proteinExistence type="predicted"/>
<feature type="non-terminal residue" evidence="1">
    <location>
        <position position="1"/>
    </location>
</feature>
<sequence length="104" mass="10887">ISPLESAVSNIGDSEARHLDFSDFWARMEDANPSPIAQTIYDSGLAYAGGFPISVQCADTVLACGAHFDPTSSELTNVHGELIAKLDAAAIGAALRIPELDNAI</sequence>
<comment type="caution">
    <text evidence="1">The sequence shown here is derived from an EMBL/GenBank/DDBJ whole genome shotgun (WGS) entry which is preliminary data.</text>
</comment>
<protein>
    <submittedName>
        <fullName evidence="1">Uncharacterized protein</fullName>
    </submittedName>
</protein>
<dbReference type="EMBL" id="JAHRHJ020000005">
    <property type="protein sequence ID" value="KAH9313522.1"/>
    <property type="molecule type" value="Genomic_DNA"/>
</dbReference>
<keyword evidence="2" id="KW-1185">Reference proteome</keyword>
<reference evidence="1 2" key="1">
    <citation type="journal article" date="2021" name="Nat. Plants">
        <title>The Taxus genome provides insights into paclitaxel biosynthesis.</title>
        <authorList>
            <person name="Xiong X."/>
            <person name="Gou J."/>
            <person name="Liao Q."/>
            <person name="Li Y."/>
            <person name="Zhou Q."/>
            <person name="Bi G."/>
            <person name="Li C."/>
            <person name="Du R."/>
            <person name="Wang X."/>
            <person name="Sun T."/>
            <person name="Guo L."/>
            <person name="Liang H."/>
            <person name="Lu P."/>
            <person name="Wu Y."/>
            <person name="Zhang Z."/>
            <person name="Ro D.K."/>
            <person name="Shang Y."/>
            <person name="Huang S."/>
            <person name="Yan J."/>
        </authorList>
    </citation>
    <scope>NUCLEOTIDE SEQUENCE [LARGE SCALE GENOMIC DNA]</scope>
    <source>
        <strain evidence="1">Ta-2019</strain>
    </source>
</reference>
<dbReference type="AlphaFoldDB" id="A0AA38LAH6"/>
<accession>A0AA38LAH6</accession>
<name>A0AA38LAH6_TAXCH</name>
<evidence type="ECO:0000313" key="1">
    <source>
        <dbReference type="EMBL" id="KAH9313522.1"/>
    </source>
</evidence>
<feature type="non-terminal residue" evidence="1">
    <location>
        <position position="104"/>
    </location>
</feature>
<organism evidence="1 2">
    <name type="scientific">Taxus chinensis</name>
    <name type="common">Chinese yew</name>
    <name type="synonym">Taxus wallichiana var. chinensis</name>
    <dbReference type="NCBI Taxonomy" id="29808"/>
    <lineage>
        <taxon>Eukaryota</taxon>
        <taxon>Viridiplantae</taxon>
        <taxon>Streptophyta</taxon>
        <taxon>Embryophyta</taxon>
        <taxon>Tracheophyta</taxon>
        <taxon>Spermatophyta</taxon>
        <taxon>Pinopsida</taxon>
        <taxon>Pinidae</taxon>
        <taxon>Conifers II</taxon>
        <taxon>Cupressales</taxon>
        <taxon>Taxaceae</taxon>
        <taxon>Taxus</taxon>
    </lineage>
</organism>
<evidence type="ECO:0000313" key="2">
    <source>
        <dbReference type="Proteomes" id="UP000824469"/>
    </source>
</evidence>